<evidence type="ECO:0000313" key="2">
    <source>
        <dbReference type="Proteomes" id="UP000008388"/>
    </source>
</evidence>
<name>F8SJY9_BPPA3</name>
<dbReference type="EMBL" id="HQ630627">
    <property type="protein sequence ID" value="AEH03538.1"/>
    <property type="molecule type" value="Genomic_DNA"/>
</dbReference>
<organism evidence="1 2">
    <name type="scientific">Pseudomonas phage PhiPA3</name>
    <name type="common">Pseudomonas aeruginosa phage PhiPA3</name>
    <dbReference type="NCBI Taxonomy" id="998086"/>
    <lineage>
        <taxon>Viruses</taxon>
        <taxon>Duplodnaviria</taxon>
        <taxon>Heunggongvirae</taxon>
        <taxon>Uroviricota</taxon>
        <taxon>Caudoviricetes</taxon>
        <taxon>Chimalliviridae</taxon>
        <taxon>Miltoncavirus</taxon>
        <taxon>Miltoncavirus PhiPA3</taxon>
    </lineage>
</organism>
<dbReference type="GeneID" id="26643643"/>
<evidence type="ECO:0000313" key="1">
    <source>
        <dbReference type="EMBL" id="AEH03538.1"/>
    </source>
</evidence>
<sequence>MIQQPYRRTAAEFSINQGTEQKQAAGFTSAYYVFADIKGDTMLDWIEYQMNRLMPLEVRNHNHSYKDMFWMFHDQGLFKEPVNAEFFYRIIPIHKRRFRKLLRRVAGACRIKGGGYKGVDCMVVPDAVVDTMNAWVNEG</sequence>
<reference evidence="1 2" key="1">
    <citation type="journal article" date="2011" name="Microbiology">
        <title>The Pseudomonas aeruginosa generalized transducing phage phiPA3 is a new member of the phiKZ-like group of 'jumbo' phages, and infects model laboratory strains and clinical isolates from cystic fibrosis patients.</title>
        <authorList>
            <person name="Monson R."/>
            <person name="Foulds I."/>
            <person name="Foweraker J."/>
            <person name="Welch M."/>
            <person name="Salmond G.P."/>
        </authorList>
    </citation>
    <scope>NUCLEOTIDE SEQUENCE [LARGE SCALE GENOMIC DNA]</scope>
</reference>
<dbReference type="RefSeq" id="YP_009217194.1">
    <property type="nucleotide sequence ID" value="NC_028999.1"/>
</dbReference>
<keyword evidence="2" id="KW-1185">Reference proteome</keyword>
<dbReference type="KEGG" id="vg:26643643"/>
<proteinExistence type="predicted"/>
<protein>
    <submittedName>
        <fullName evidence="1">Uncharacterized protein 114</fullName>
    </submittedName>
</protein>
<gene>
    <name evidence="1" type="primary">114</name>
</gene>
<accession>F8SJY9</accession>
<organismHost>
    <name type="scientific">Pseudomonas aeruginosa</name>
    <dbReference type="NCBI Taxonomy" id="287"/>
</organismHost>
<dbReference type="Proteomes" id="UP000008388">
    <property type="component" value="Segment"/>
</dbReference>